<organism evidence="1 2">
    <name type="scientific">Burkholderia pseudomultivorans</name>
    <dbReference type="NCBI Taxonomy" id="1207504"/>
    <lineage>
        <taxon>Bacteria</taxon>
        <taxon>Pseudomonadati</taxon>
        <taxon>Pseudomonadota</taxon>
        <taxon>Betaproteobacteria</taxon>
        <taxon>Burkholderiales</taxon>
        <taxon>Burkholderiaceae</taxon>
        <taxon>Burkholderia</taxon>
        <taxon>Burkholderia cepacia complex</taxon>
    </lineage>
</organism>
<evidence type="ECO:0000313" key="1">
    <source>
        <dbReference type="EMBL" id="MDR8758295.1"/>
    </source>
</evidence>
<keyword evidence="2" id="KW-1185">Reference proteome</keyword>
<comment type="caution">
    <text evidence="1">The sequence shown here is derived from an EMBL/GenBank/DDBJ whole genome shotgun (WGS) entry which is preliminary data.</text>
</comment>
<reference evidence="1 2" key="1">
    <citation type="submission" date="2019-06" db="EMBL/GenBank/DDBJ databases">
        <title>Evolution of Burkholderia multivorans in the lungs of Cystic Fibrosis patients.</title>
        <authorList>
            <person name="Moreira L.M."/>
        </authorList>
    </citation>
    <scope>NUCLEOTIDE SEQUENCE [LARGE SCALE GENOMIC DNA]</scope>
    <source>
        <strain evidence="1 2">VC13239</strain>
    </source>
</reference>
<proteinExistence type="predicted"/>
<evidence type="ECO:0000313" key="2">
    <source>
        <dbReference type="Proteomes" id="UP001248067"/>
    </source>
</evidence>
<dbReference type="RefSeq" id="WP_244131523.1">
    <property type="nucleotide sequence ID" value="NZ_CADFDQ010000038.1"/>
</dbReference>
<accession>A0ABU2EEH4</accession>
<sequence length="148" mass="16082">MPFFHRHAAFLHGVYVAPPNLEACRTAETATVRSMTFIRPVPAFDVAGRRCRHGVRRPVAPSPFPRVLLPVTLSACSPRAAHDRLAALLGSPLGVYVAGARTVRNAIHLRFDIAPEDLDFTLHMLIAQLADALIGPVVHASRAAARPR</sequence>
<dbReference type="EMBL" id="VJSY01000100">
    <property type="protein sequence ID" value="MDR8758295.1"/>
    <property type="molecule type" value="Genomic_DNA"/>
</dbReference>
<name>A0ABU2EEH4_9BURK</name>
<gene>
    <name evidence="1" type="ORF">FEQ00_06758</name>
</gene>
<protein>
    <submittedName>
        <fullName evidence="1">Uncharacterized protein</fullName>
    </submittedName>
</protein>
<dbReference type="Proteomes" id="UP001248067">
    <property type="component" value="Unassembled WGS sequence"/>
</dbReference>